<keyword evidence="3" id="KW-1185">Reference proteome</keyword>
<dbReference type="InterPro" id="IPR036249">
    <property type="entry name" value="Thioredoxin-like_sf"/>
</dbReference>
<dbReference type="InterPro" id="IPR001853">
    <property type="entry name" value="DSBA-like_thioredoxin_dom"/>
</dbReference>
<dbReference type="Proteomes" id="UP001317191">
    <property type="component" value="Unassembled WGS sequence"/>
</dbReference>
<evidence type="ECO:0000259" key="1">
    <source>
        <dbReference type="Pfam" id="PF01323"/>
    </source>
</evidence>
<dbReference type="PANTHER" id="PTHR13887">
    <property type="entry name" value="GLUTATHIONE S-TRANSFERASE KAPPA"/>
    <property type="match status" value="1"/>
</dbReference>
<proteinExistence type="predicted"/>
<protein>
    <submittedName>
        <fullName evidence="2">DsbA family oxidoreductase</fullName>
    </submittedName>
</protein>
<accession>A0ABT0TR85</accession>
<dbReference type="Pfam" id="PF01323">
    <property type="entry name" value="DSBA"/>
    <property type="match status" value="1"/>
</dbReference>
<feature type="domain" description="DSBA-like thioredoxin" evidence="1">
    <location>
        <begin position="7"/>
        <end position="207"/>
    </location>
</feature>
<dbReference type="EMBL" id="JAMLJM010000009">
    <property type="protein sequence ID" value="MCL9809791.1"/>
    <property type="molecule type" value="Genomic_DNA"/>
</dbReference>
<comment type="caution">
    <text evidence="2">The sequence shown here is derived from an EMBL/GenBank/DDBJ whole genome shotgun (WGS) entry which is preliminary data.</text>
</comment>
<dbReference type="RefSeq" id="WP_250593188.1">
    <property type="nucleotide sequence ID" value="NZ_JAMLJM010000009.1"/>
</dbReference>
<sequence>MNLKLNLDIWSDMLCPFCFIAKHNLDQALASFPDAKDIEIRWHSYQLAPQISYDPTKDAHQALADHKGMTRETALQLNQQVAQMATQVGLSFDVDNMKWANTLKAHRLLQWVKTQGKAHELEERLFQAVFSKGENIEDESVLLNIVSELGLSTKEAASALDSDAFTEAVEQDIRNAQYVGLRGVPHFVINEKSAFSGALPPESFLKILTQIHQEWKSSQITPLNVQGQNCDLSGNCD</sequence>
<reference evidence="2 3" key="1">
    <citation type="submission" date="2022-05" db="EMBL/GenBank/DDBJ databases">
        <title>Flavobacterium sp., isolated from activated sludge.</title>
        <authorList>
            <person name="Ran Q."/>
        </authorList>
    </citation>
    <scope>NUCLEOTIDE SEQUENCE [LARGE SCALE GENOMIC DNA]</scope>
    <source>
        <strain evidence="2 3">HXWNR70</strain>
    </source>
</reference>
<evidence type="ECO:0000313" key="3">
    <source>
        <dbReference type="Proteomes" id="UP001317191"/>
    </source>
</evidence>
<dbReference type="PANTHER" id="PTHR13887:SF41">
    <property type="entry name" value="THIOREDOXIN SUPERFAMILY PROTEIN"/>
    <property type="match status" value="1"/>
</dbReference>
<evidence type="ECO:0000313" key="2">
    <source>
        <dbReference type="EMBL" id="MCL9809791.1"/>
    </source>
</evidence>
<gene>
    <name evidence="2" type="ORF">NAT50_10520</name>
</gene>
<organism evidence="2 3">
    <name type="scientific">Flavobacterium luminosum</name>
    <dbReference type="NCBI Taxonomy" id="2949086"/>
    <lineage>
        <taxon>Bacteria</taxon>
        <taxon>Pseudomonadati</taxon>
        <taxon>Bacteroidota</taxon>
        <taxon>Flavobacteriia</taxon>
        <taxon>Flavobacteriales</taxon>
        <taxon>Flavobacteriaceae</taxon>
        <taxon>Flavobacterium</taxon>
    </lineage>
</organism>
<dbReference type="SUPFAM" id="SSF52833">
    <property type="entry name" value="Thioredoxin-like"/>
    <property type="match status" value="1"/>
</dbReference>
<dbReference type="Gene3D" id="3.40.30.10">
    <property type="entry name" value="Glutaredoxin"/>
    <property type="match status" value="1"/>
</dbReference>
<dbReference type="CDD" id="cd03024">
    <property type="entry name" value="DsbA_FrnE"/>
    <property type="match status" value="1"/>
</dbReference>
<name>A0ABT0TR85_9FLAO</name>